<dbReference type="InterPro" id="IPR001005">
    <property type="entry name" value="SANT/Myb"/>
</dbReference>
<evidence type="ECO:0000256" key="1">
    <source>
        <dbReference type="SAM" id="MobiDB-lite"/>
    </source>
</evidence>
<dbReference type="PROSITE" id="PS50090">
    <property type="entry name" value="MYB_LIKE"/>
    <property type="match status" value="1"/>
</dbReference>
<evidence type="ECO:0000259" key="2">
    <source>
        <dbReference type="PROSITE" id="PS50090"/>
    </source>
</evidence>
<dbReference type="Gene3D" id="1.10.10.60">
    <property type="entry name" value="Homeodomain-like"/>
    <property type="match status" value="1"/>
</dbReference>
<comment type="caution">
    <text evidence="3">The sequence shown here is derived from an EMBL/GenBank/DDBJ whole genome shotgun (WGS) entry which is preliminary data.</text>
</comment>
<dbReference type="Proteomes" id="UP001428341">
    <property type="component" value="Unassembled WGS sequence"/>
</dbReference>
<feature type="domain" description="Myb-like" evidence="2">
    <location>
        <begin position="111"/>
        <end position="172"/>
    </location>
</feature>
<organism evidence="3 4">
    <name type="scientific">Citrus x changshan-huyou</name>
    <dbReference type="NCBI Taxonomy" id="2935761"/>
    <lineage>
        <taxon>Eukaryota</taxon>
        <taxon>Viridiplantae</taxon>
        <taxon>Streptophyta</taxon>
        <taxon>Embryophyta</taxon>
        <taxon>Tracheophyta</taxon>
        <taxon>Spermatophyta</taxon>
        <taxon>Magnoliopsida</taxon>
        <taxon>eudicotyledons</taxon>
        <taxon>Gunneridae</taxon>
        <taxon>Pentapetalae</taxon>
        <taxon>rosids</taxon>
        <taxon>malvids</taxon>
        <taxon>Sapindales</taxon>
        <taxon>Rutaceae</taxon>
        <taxon>Aurantioideae</taxon>
        <taxon>Citrus</taxon>
    </lineage>
</organism>
<dbReference type="CDD" id="cd11660">
    <property type="entry name" value="SANT_TRF"/>
    <property type="match status" value="1"/>
</dbReference>
<dbReference type="PANTHER" id="PTHR47863">
    <property type="entry name" value="RING/FYVE/PHD ZINC FINGER SUPERFAMILY PROTEIN"/>
    <property type="match status" value="1"/>
</dbReference>
<dbReference type="EMBL" id="JBCGBO010000006">
    <property type="protein sequence ID" value="KAK9193495.1"/>
    <property type="molecule type" value="Genomic_DNA"/>
</dbReference>
<sequence length="182" mass="20712">MYIRPSGFQRNFVRTKTRGGRAGVPKFASPSPVSTAQSLHFFNQEHELLPSSKDANPKKTKSQNVDSSKKLSPPKGAKPEKIAQARNEKSTAFKKSTQDFGENCTNLTFASEKRRRLHWTADEEEMPKEGVEKFSTEVNKNLPWKQVLEFGCHVFDPTRTPSDLKDKWRNIMAKESSAISRR</sequence>
<dbReference type="PANTHER" id="PTHR47863:SF5">
    <property type="entry name" value="HOMEODOMAIN-LIKE PROTEIN WITH RING_FYVE_PHD-TYPE ZINC FINGER DOMAIN-CONTAINING PROTEIN-RELATED"/>
    <property type="match status" value="1"/>
</dbReference>
<evidence type="ECO:0000313" key="4">
    <source>
        <dbReference type="Proteomes" id="UP001428341"/>
    </source>
</evidence>
<keyword evidence="4" id="KW-1185">Reference proteome</keyword>
<dbReference type="AlphaFoldDB" id="A0AAP0LZY3"/>
<gene>
    <name evidence="3" type="ORF">WN944_004192</name>
</gene>
<accession>A0AAP0LZY3</accession>
<feature type="compositionally biased region" description="Polar residues" evidence="1">
    <location>
        <begin position="31"/>
        <end position="41"/>
    </location>
</feature>
<protein>
    <recommendedName>
        <fullName evidence="2">Myb-like domain-containing protein</fullName>
    </recommendedName>
</protein>
<feature type="compositionally biased region" description="Basic and acidic residues" evidence="1">
    <location>
        <begin position="77"/>
        <end position="91"/>
    </location>
</feature>
<name>A0AAP0LZY3_9ROSI</name>
<proteinExistence type="predicted"/>
<dbReference type="SUPFAM" id="SSF46689">
    <property type="entry name" value="Homeodomain-like"/>
    <property type="match status" value="1"/>
</dbReference>
<evidence type="ECO:0000313" key="3">
    <source>
        <dbReference type="EMBL" id="KAK9193495.1"/>
    </source>
</evidence>
<reference evidence="3 4" key="1">
    <citation type="submission" date="2024-05" db="EMBL/GenBank/DDBJ databases">
        <title>Haplotype-resolved chromosome-level genome assembly of Huyou (Citrus changshanensis).</title>
        <authorList>
            <person name="Miao C."/>
            <person name="Chen W."/>
            <person name="Wu Y."/>
            <person name="Wang L."/>
            <person name="Zhao S."/>
            <person name="Grierson D."/>
            <person name="Xu C."/>
            <person name="Chen K."/>
        </authorList>
    </citation>
    <scope>NUCLEOTIDE SEQUENCE [LARGE SCALE GENOMIC DNA]</scope>
    <source>
        <strain evidence="3">01-14</strain>
        <tissue evidence="3">Leaf</tissue>
    </source>
</reference>
<feature type="region of interest" description="Disordered" evidence="1">
    <location>
        <begin position="1"/>
        <end position="98"/>
    </location>
</feature>
<dbReference type="InterPro" id="IPR009057">
    <property type="entry name" value="Homeodomain-like_sf"/>
</dbReference>